<evidence type="ECO:0000313" key="10">
    <source>
        <dbReference type="EMBL" id="MUP03541.1"/>
    </source>
</evidence>
<dbReference type="InterPro" id="IPR013587">
    <property type="entry name" value="Nitrate/nitrite_sensing"/>
</dbReference>
<dbReference type="InterPro" id="IPR051310">
    <property type="entry name" value="MCP_chemotaxis"/>
</dbReference>
<evidence type="ECO:0000259" key="8">
    <source>
        <dbReference type="PROSITE" id="PS50885"/>
    </source>
</evidence>
<evidence type="ECO:0000256" key="3">
    <source>
        <dbReference type="ARBA" id="ARBA00029447"/>
    </source>
</evidence>
<evidence type="ECO:0000259" key="9">
    <source>
        <dbReference type="PROSITE" id="PS50906"/>
    </source>
</evidence>
<feature type="domain" description="HAMP" evidence="8">
    <location>
        <begin position="350"/>
        <end position="402"/>
    </location>
</feature>
<feature type="transmembrane region" description="Helical" evidence="6">
    <location>
        <begin position="327"/>
        <end position="349"/>
    </location>
</feature>
<name>A0ABD6GB56_AGRVI</name>
<dbReference type="InterPro" id="IPR003660">
    <property type="entry name" value="HAMP_dom"/>
</dbReference>
<accession>A0ABD6GB56</accession>
<dbReference type="InterPro" id="IPR010910">
    <property type="entry name" value="Nitrate/nitrite_sensing_bac"/>
</dbReference>
<dbReference type="PRINTS" id="PR00260">
    <property type="entry name" value="CHEMTRNSDUCR"/>
</dbReference>
<keyword evidence="6" id="KW-0812">Transmembrane</keyword>
<keyword evidence="2" id="KW-0145">Chemotaxis</keyword>
<dbReference type="PANTHER" id="PTHR43531">
    <property type="entry name" value="PROTEIN ICFG"/>
    <property type="match status" value="1"/>
</dbReference>
<dbReference type="SUPFAM" id="SSF58104">
    <property type="entry name" value="Methyl-accepting chemotaxis protein (MCP) signaling domain"/>
    <property type="match status" value="1"/>
</dbReference>
<dbReference type="FunFam" id="1.10.287.950:FF:000001">
    <property type="entry name" value="Methyl-accepting chemotaxis sensory transducer"/>
    <property type="match status" value="1"/>
</dbReference>
<dbReference type="CDD" id="cd11386">
    <property type="entry name" value="MCP_signal"/>
    <property type="match status" value="1"/>
</dbReference>
<evidence type="ECO:0000256" key="1">
    <source>
        <dbReference type="ARBA" id="ARBA00004370"/>
    </source>
</evidence>
<dbReference type="GO" id="GO:0006935">
    <property type="term" value="P:chemotaxis"/>
    <property type="evidence" value="ECO:0007669"/>
    <property type="project" value="UniProtKB-KW"/>
</dbReference>
<dbReference type="InterPro" id="IPR004089">
    <property type="entry name" value="MCPsignal_dom"/>
</dbReference>
<feature type="domain" description="HAMP" evidence="8">
    <location>
        <begin position="431"/>
        <end position="483"/>
    </location>
</feature>
<comment type="similarity">
    <text evidence="3">Belongs to the methyl-accepting chemotaxis (MCP) protein family.</text>
</comment>
<evidence type="ECO:0000256" key="4">
    <source>
        <dbReference type="PROSITE-ProRule" id="PRU00284"/>
    </source>
</evidence>
<dbReference type="Gene3D" id="1.10.287.950">
    <property type="entry name" value="Methyl-accepting chemotaxis protein"/>
    <property type="match status" value="1"/>
</dbReference>
<evidence type="ECO:0000259" key="7">
    <source>
        <dbReference type="PROSITE" id="PS50111"/>
    </source>
</evidence>
<keyword evidence="6" id="KW-1133">Transmembrane helix</keyword>
<dbReference type="Gene3D" id="6.10.340.10">
    <property type="match status" value="1"/>
</dbReference>
<organism evidence="10 11">
    <name type="scientific">Agrobacterium vitis</name>
    <name type="common">Rhizobium vitis</name>
    <dbReference type="NCBI Taxonomy" id="373"/>
    <lineage>
        <taxon>Bacteria</taxon>
        <taxon>Pseudomonadati</taxon>
        <taxon>Pseudomonadota</taxon>
        <taxon>Alphaproteobacteria</taxon>
        <taxon>Hyphomicrobiales</taxon>
        <taxon>Rhizobiaceae</taxon>
        <taxon>Rhizobium/Agrobacterium group</taxon>
        <taxon>Agrobacterium</taxon>
    </lineage>
</organism>
<evidence type="ECO:0000256" key="2">
    <source>
        <dbReference type="ARBA" id="ARBA00022500"/>
    </source>
</evidence>
<reference evidence="10 11" key="1">
    <citation type="submission" date="2019-11" db="EMBL/GenBank/DDBJ databases">
        <title>Whole-genome sequencing of Allorhizobium vitis.</title>
        <authorList>
            <person name="Gan H.M."/>
            <person name="Savka M.A."/>
        </authorList>
    </citation>
    <scope>NUCLEOTIDE SEQUENCE [LARGE SCALE GENOMIC DNA]</scope>
    <source>
        <strain evidence="10 11">AB4</strain>
    </source>
</reference>
<dbReference type="InterPro" id="IPR004090">
    <property type="entry name" value="Chemotax_Me-accpt_rcpt"/>
</dbReference>
<feature type="domain" description="Methyl-accepting transducer" evidence="7">
    <location>
        <begin position="488"/>
        <end position="717"/>
    </location>
</feature>
<dbReference type="Pfam" id="PF00015">
    <property type="entry name" value="MCPsignal"/>
    <property type="match status" value="1"/>
</dbReference>
<comment type="caution">
    <text evidence="10">The sequence shown here is derived from an EMBL/GenBank/DDBJ whole genome shotgun (WGS) entry which is preliminary data.</text>
</comment>
<dbReference type="PROSITE" id="PS50111">
    <property type="entry name" value="CHEMOTAXIS_TRANSDUC_2"/>
    <property type="match status" value="1"/>
</dbReference>
<dbReference type="EMBL" id="MBEV02000001">
    <property type="protein sequence ID" value="MUP03541.1"/>
    <property type="molecule type" value="Genomic_DNA"/>
</dbReference>
<evidence type="ECO:0000256" key="5">
    <source>
        <dbReference type="SAM" id="Coils"/>
    </source>
</evidence>
<evidence type="ECO:0000256" key="6">
    <source>
        <dbReference type="SAM" id="Phobius"/>
    </source>
</evidence>
<feature type="transmembrane region" description="Helical" evidence="6">
    <location>
        <begin position="31"/>
        <end position="50"/>
    </location>
</feature>
<sequence>MSSRISCGPICMFLRETSMSWLVNVSINKRILMALALPLLAVTFLVVQDVKKMWTADRQMRHVVEQTSELAALGDAAHVLQVERGLTAGFIGSKGVSNGPELQKARSTTDAAIAVLSSLSNGTQRGSEDLSKRFSTIQLKLSGIGATRQEVDGLSMSGADAFGFYTSTIAEVIDLARDLPFNGVDADLLRRVTGIDLLMRAKESAGQERGMGNGFVAAGKMDSVRFMNFVVMAGAQDAYLRAFLALLQPQETKAAAEKLAAVSQDVLALRARLLSGGASADLSGLDAKAWFAAATARINVMKDVQGEALNTIATLASQKADHARATLIMDALSCIVGEAIVIGLCLYMAGTVVRPLKGLTDSMGRLAEGEIGQATISVRKDEIGDMQRAVDVFRQAAIRNGELEVEAEQARQRTERERAEMQRQAEEEAERLVLQATGALAEALQSLASGNMTCEIERPLASRFEKLRNDFNVSITTLRETLLQVDHSVAAVDNGAQEVSAASADLARRTERQAASLEETAAALDEITSNVTSTSKRTGEAREIARNASLRAEKSGAVVNQAISAMQRIEQSSDQIGNIIVVIDEIAFQTNLLALNAGVEAARAGEAGKGFAVVAQEVRELAQRSAKAAKEINALIHNSAAAVKDGVRLVGETGDGLKDIGGLVQAFANHMDAIASAAQEQSGGLSHINASINTVDQTTQQNAAMVEEMTAAGVGLARESTNLKQMISRFQLHRQGMVHGNGQSQWAAA</sequence>
<dbReference type="Proteomes" id="UP000175993">
    <property type="component" value="Unassembled WGS sequence"/>
</dbReference>
<dbReference type="SMART" id="SM00283">
    <property type="entry name" value="MA"/>
    <property type="match status" value="1"/>
</dbReference>
<dbReference type="SMART" id="SM00304">
    <property type="entry name" value="HAMP"/>
    <property type="match status" value="2"/>
</dbReference>
<protein>
    <submittedName>
        <fullName evidence="10">HAMP domain-containing protein</fullName>
    </submittedName>
</protein>
<dbReference type="AlphaFoldDB" id="A0ABD6GB56"/>
<dbReference type="PROSITE" id="PS50906">
    <property type="entry name" value="NIT"/>
    <property type="match status" value="1"/>
</dbReference>
<dbReference type="SUPFAM" id="SSF158472">
    <property type="entry name" value="HAMP domain-like"/>
    <property type="match status" value="1"/>
</dbReference>
<feature type="domain" description="NIT" evidence="9">
    <location>
        <begin position="71"/>
        <end position="319"/>
    </location>
</feature>
<feature type="coiled-coil region" evidence="5">
    <location>
        <begin position="393"/>
        <end position="431"/>
    </location>
</feature>
<dbReference type="PROSITE" id="PS50885">
    <property type="entry name" value="HAMP"/>
    <property type="match status" value="2"/>
</dbReference>
<keyword evidence="5" id="KW-0175">Coiled coil</keyword>
<dbReference type="GO" id="GO:0016020">
    <property type="term" value="C:membrane"/>
    <property type="evidence" value="ECO:0007669"/>
    <property type="project" value="UniProtKB-SubCell"/>
</dbReference>
<dbReference type="GO" id="GO:0007165">
    <property type="term" value="P:signal transduction"/>
    <property type="evidence" value="ECO:0007669"/>
    <property type="project" value="UniProtKB-KW"/>
</dbReference>
<dbReference type="Pfam" id="PF00672">
    <property type="entry name" value="HAMP"/>
    <property type="match status" value="1"/>
</dbReference>
<keyword evidence="4" id="KW-0807">Transducer</keyword>
<dbReference type="Pfam" id="PF08376">
    <property type="entry name" value="NIT"/>
    <property type="match status" value="1"/>
</dbReference>
<dbReference type="PANTHER" id="PTHR43531:SF11">
    <property type="entry name" value="METHYL-ACCEPTING CHEMOTAXIS PROTEIN 3"/>
    <property type="match status" value="1"/>
</dbReference>
<proteinExistence type="inferred from homology"/>
<evidence type="ECO:0000313" key="11">
    <source>
        <dbReference type="Proteomes" id="UP000175993"/>
    </source>
</evidence>
<gene>
    <name evidence="10" type="ORF">BBI04_001705</name>
</gene>
<dbReference type="CDD" id="cd06225">
    <property type="entry name" value="HAMP"/>
    <property type="match status" value="1"/>
</dbReference>
<comment type="subcellular location">
    <subcellularLocation>
        <location evidence="1">Membrane</location>
    </subcellularLocation>
</comment>
<keyword evidence="6" id="KW-0472">Membrane</keyword>